<feature type="region of interest" description="Disordered" evidence="1">
    <location>
        <begin position="76"/>
        <end position="97"/>
    </location>
</feature>
<name>A0A2P2JW00_RHIMU</name>
<dbReference type="EMBL" id="GGEC01017150">
    <property type="protein sequence ID" value="MBW97633.1"/>
    <property type="molecule type" value="Transcribed_RNA"/>
</dbReference>
<accession>A0A2P2JW00</accession>
<evidence type="ECO:0000313" key="2">
    <source>
        <dbReference type="EMBL" id="MBW97633.1"/>
    </source>
</evidence>
<dbReference type="AlphaFoldDB" id="A0A2P2JW00"/>
<proteinExistence type="predicted"/>
<organism evidence="2">
    <name type="scientific">Rhizophora mucronata</name>
    <name type="common">Asiatic mangrove</name>
    <dbReference type="NCBI Taxonomy" id="61149"/>
    <lineage>
        <taxon>Eukaryota</taxon>
        <taxon>Viridiplantae</taxon>
        <taxon>Streptophyta</taxon>
        <taxon>Embryophyta</taxon>
        <taxon>Tracheophyta</taxon>
        <taxon>Spermatophyta</taxon>
        <taxon>Magnoliopsida</taxon>
        <taxon>eudicotyledons</taxon>
        <taxon>Gunneridae</taxon>
        <taxon>Pentapetalae</taxon>
        <taxon>rosids</taxon>
        <taxon>fabids</taxon>
        <taxon>Malpighiales</taxon>
        <taxon>Rhizophoraceae</taxon>
        <taxon>Rhizophora</taxon>
    </lineage>
</organism>
<evidence type="ECO:0000256" key="1">
    <source>
        <dbReference type="SAM" id="MobiDB-lite"/>
    </source>
</evidence>
<sequence>MTYIITRKITIRGQRLKNKNGKGMKLLPWHSRMYRQLSGATNCVKLLFCHDFYLLGQLVTGLQFSLELLPRLSQSSLPPSKLSVLSVDSSSCSSGFP</sequence>
<reference evidence="2" key="1">
    <citation type="submission" date="2018-02" db="EMBL/GenBank/DDBJ databases">
        <title>Rhizophora mucronata_Transcriptome.</title>
        <authorList>
            <person name="Meera S.P."/>
            <person name="Sreeshan A."/>
            <person name="Augustine A."/>
        </authorList>
    </citation>
    <scope>NUCLEOTIDE SEQUENCE</scope>
    <source>
        <tissue evidence="2">Leaf</tissue>
    </source>
</reference>
<protein>
    <submittedName>
        <fullName evidence="2">DNA-repair protein XRCC4</fullName>
    </submittedName>
</protein>